<gene>
    <name evidence="1" type="ORF">NP493_751g01105</name>
</gene>
<organism evidence="1 2">
    <name type="scientific">Ridgeia piscesae</name>
    <name type="common">Tubeworm</name>
    <dbReference type="NCBI Taxonomy" id="27915"/>
    <lineage>
        <taxon>Eukaryota</taxon>
        <taxon>Metazoa</taxon>
        <taxon>Spiralia</taxon>
        <taxon>Lophotrochozoa</taxon>
        <taxon>Annelida</taxon>
        <taxon>Polychaeta</taxon>
        <taxon>Sedentaria</taxon>
        <taxon>Canalipalpata</taxon>
        <taxon>Sabellida</taxon>
        <taxon>Siboglinidae</taxon>
        <taxon>Ridgeia</taxon>
    </lineage>
</organism>
<accession>A0AAD9NNP8</accession>
<dbReference type="AlphaFoldDB" id="A0AAD9NNP8"/>
<dbReference type="SUPFAM" id="SSF82671">
    <property type="entry name" value="SEA domain"/>
    <property type="match status" value="1"/>
</dbReference>
<keyword evidence="2" id="KW-1185">Reference proteome</keyword>
<sequence>MYRTLQLETFLDQKLGKGKYTITDVTFSKGSLVVNYEVKVRKSEASVVDDVVSAIKNSNGTFGEFDITSCGKDRTTAIVFMLETLLCYNFLELKTVRFYGQFRVPGLTYTDSLKDNTTADYKTLRENVTDEVGGADKCHGRGGWGR</sequence>
<dbReference type="EMBL" id="JAODUO010000754">
    <property type="protein sequence ID" value="KAK2175061.1"/>
    <property type="molecule type" value="Genomic_DNA"/>
</dbReference>
<name>A0AAD9NNP8_RIDPI</name>
<protein>
    <submittedName>
        <fullName evidence="1">Uncharacterized protein</fullName>
    </submittedName>
</protein>
<evidence type="ECO:0000313" key="2">
    <source>
        <dbReference type="Proteomes" id="UP001209878"/>
    </source>
</evidence>
<dbReference type="Proteomes" id="UP001209878">
    <property type="component" value="Unassembled WGS sequence"/>
</dbReference>
<dbReference type="InterPro" id="IPR036364">
    <property type="entry name" value="SEA_dom_sf"/>
</dbReference>
<comment type="caution">
    <text evidence="1">The sequence shown here is derived from an EMBL/GenBank/DDBJ whole genome shotgun (WGS) entry which is preliminary data.</text>
</comment>
<proteinExistence type="predicted"/>
<reference evidence="1" key="1">
    <citation type="journal article" date="2023" name="Mol. Biol. Evol.">
        <title>Third-Generation Sequencing Reveals the Adaptive Role of the Epigenome in Three Deep-Sea Polychaetes.</title>
        <authorList>
            <person name="Perez M."/>
            <person name="Aroh O."/>
            <person name="Sun Y."/>
            <person name="Lan Y."/>
            <person name="Juniper S.K."/>
            <person name="Young C.R."/>
            <person name="Angers B."/>
            <person name="Qian P.Y."/>
        </authorList>
    </citation>
    <scope>NUCLEOTIDE SEQUENCE</scope>
    <source>
        <strain evidence="1">R07B-5</strain>
    </source>
</reference>
<evidence type="ECO:0000313" key="1">
    <source>
        <dbReference type="EMBL" id="KAK2175061.1"/>
    </source>
</evidence>